<feature type="domain" description="Sialidase" evidence="1">
    <location>
        <begin position="24"/>
        <end position="336"/>
    </location>
</feature>
<accession>E4RPL2</accession>
<dbReference type="PANTHER" id="PTHR43752">
    <property type="entry name" value="BNR/ASP-BOX REPEAT FAMILY PROTEIN"/>
    <property type="match status" value="1"/>
</dbReference>
<dbReference type="Pfam" id="PF13088">
    <property type="entry name" value="BNR_2"/>
    <property type="match status" value="1"/>
</dbReference>
<dbReference type="CAZy" id="GH33">
    <property type="family name" value="Glycoside Hydrolase Family 33"/>
</dbReference>
<dbReference type="AlphaFoldDB" id="E4RPL2"/>
<dbReference type="Gene3D" id="2.120.10.10">
    <property type="match status" value="1"/>
</dbReference>
<dbReference type="PANTHER" id="PTHR43752:SF2">
    <property type="entry name" value="BNR_ASP-BOX REPEAT FAMILY PROTEIN"/>
    <property type="match status" value="1"/>
</dbReference>
<dbReference type="STRING" id="656519.Halsa_0570"/>
<protein>
    <submittedName>
        <fullName evidence="2">BNR repeat-containing glycosyl hydrolase</fullName>
    </submittedName>
</protein>
<dbReference type="OrthoDB" id="41724at2"/>
<keyword evidence="2" id="KW-0378">Hydrolase</keyword>
<keyword evidence="3" id="KW-1185">Reference proteome</keyword>
<dbReference type="HOGENOM" id="CLU_007128_0_0_9"/>
<proteinExistence type="predicted"/>
<sequence>MKNYKIPNKYPHNHAPNLLLLSNGDLLCTWFGGSCEGKADISIHYSRLKKGEVSWSKAVVLSGDENRSEQNPILYEVKPGHLWLLYTAQIGVHQETAVVRIRRSDDYGHNWSKAEDLFEDEGLFVRNPPIKLENDDILLPAYYCQKSETGFLGDDYSVVKLSSDGGSTWKEVSIPESKGLVHMSAVELDNKDIVGFFRNRRADYIYRTFSKDQGITWSVPEPLELPNNNSSIQCLKLKSGKLALVYDDVNKHISPPTVDMPPWFDKKDMENVGVKEVEKPSAVWGVKRNPLVISLSDDGGRTWPQKKELMTDEGLEGEPEFSYPSLVQDDTGLIHIAYTYLREYIRYVTIEESEILD</sequence>
<gene>
    <name evidence="2" type="ordered locus">Halsa_0570</name>
</gene>
<dbReference type="eggNOG" id="COG4692">
    <property type="taxonomic scope" value="Bacteria"/>
</dbReference>
<dbReference type="InterPro" id="IPR011040">
    <property type="entry name" value="Sialidase"/>
</dbReference>
<name>E4RPL2_HALHG</name>
<dbReference type="KEGG" id="has:Halsa_0570"/>
<dbReference type="RefSeq" id="WP_013405139.1">
    <property type="nucleotide sequence ID" value="NC_014654.1"/>
</dbReference>
<dbReference type="GO" id="GO:0016787">
    <property type="term" value="F:hydrolase activity"/>
    <property type="evidence" value="ECO:0007669"/>
    <property type="project" value="UniProtKB-KW"/>
</dbReference>
<reference evidence="2 3" key="1">
    <citation type="submission" date="2010-11" db="EMBL/GenBank/DDBJ databases">
        <title>Complete sequence of Halanaerobium sp. sapolanicus.</title>
        <authorList>
            <consortium name="US DOE Joint Genome Institute"/>
            <person name="Lucas S."/>
            <person name="Copeland A."/>
            <person name="Lapidus A."/>
            <person name="Cheng J.-F."/>
            <person name="Bruce D."/>
            <person name="Goodwin L."/>
            <person name="Pitluck S."/>
            <person name="Davenport K."/>
            <person name="Detter J.C."/>
            <person name="Han C."/>
            <person name="Tapia R."/>
            <person name="Land M."/>
            <person name="Hauser L."/>
            <person name="Jeffries C."/>
            <person name="Kyrpides N."/>
            <person name="Ivanova N."/>
            <person name="Mikhailova N."/>
            <person name="Begemann M.B."/>
            <person name="Mormile M.R."/>
            <person name="Wall J.D."/>
            <person name="Elias D.A."/>
            <person name="Woyke T."/>
        </authorList>
    </citation>
    <scope>NUCLEOTIDE SEQUENCE [LARGE SCALE GENOMIC DNA]</scope>
    <source>
        <strain evidence="3">sapolanicus</strain>
    </source>
</reference>
<evidence type="ECO:0000313" key="3">
    <source>
        <dbReference type="Proteomes" id="UP000007434"/>
    </source>
</evidence>
<dbReference type="eggNOG" id="COG4409">
    <property type="taxonomic scope" value="Bacteria"/>
</dbReference>
<dbReference type="InterPro" id="IPR036278">
    <property type="entry name" value="Sialidase_sf"/>
</dbReference>
<reference evidence="2 3" key="2">
    <citation type="journal article" date="2011" name="J. Bacteriol.">
        <title>Complete Genome Sequence of the Haloalkaliphilic, Hydrogen Producing Halanaerobium hydrogenoformans.</title>
        <authorList>
            <person name="Brown S.D."/>
            <person name="Begemann M.B."/>
            <person name="Mormile M.R."/>
            <person name="Wall J.D."/>
            <person name="Han C.S."/>
            <person name="Goodwin L.A."/>
            <person name="Pitluck S."/>
            <person name="Land M.L."/>
            <person name="Hauser L.J."/>
            <person name="Elias D.A."/>
        </authorList>
    </citation>
    <scope>NUCLEOTIDE SEQUENCE [LARGE SCALE GENOMIC DNA]</scope>
    <source>
        <strain evidence="3">sapolanicus</strain>
    </source>
</reference>
<dbReference type="EMBL" id="CP002304">
    <property type="protein sequence ID" value="ADQ14035.1"/>
    <property type="molecule type" value="Genomic_DNA"/>
</dbReference>
<dbReference type="CDD" id="cd15482">
    <property type="entry name" value="Sialidase_non-viral"/>
    <property type="match status" value="1"/>
</dbReference>
<organism evidence="2 3">
    <name type="scientific">Halanaerobium hydrogeniformans</name>
    <name type="common">Halanaerobium sp. (strain sapolanicus)</name>
    <dbReference type="NCBI Taxonomy" id="656519"/>
    <lineage>
        <taxon>Bacteria</taxon>
        <taxon>Bacillati</taxon>
        <taxon>Bacillota</taxon>
        <taxon>Clostridia</taxon>
        <taxon>Halanaerobiales</taxon>
        <taxon>Halanaerobiaceae</taxon>
        <taxon>Halanaerobium</taxon>
    </lineage>
</organism>
<dbReference type="Proteomes" id="UP000007434">
    <property type="component" value="Chromosome"/>
</dbReference>
<evidence type="ECO:0000313" key="2">
    <source>
        <dbReference type="EMBL" id="ADQ14035.1"/>
    </source>
</evidence>
<dbReference type="SUPFAM" id="SSF50939">
    <property type="entry name" value="Sialidases"/>
    <property type="match status" value="1"/>
</dbReference>
<evidence type="ECO:0000259" key="1">
    <source>
        <dbReference type="Pfam" id="PF13088"/>
    </source>
</evidence>